<evidence type="ECO:0000313" key="1">
    <source>
        <dbReference type="EMBL" id="KAI4462285.1"/>
    </source>
</evidence>
<dbReference type="EMBL" id="CM043019">
    <property type="protein sequence ID" value="KAI4462285.1"/>
    <property type="molecule type" value="Genomic_DNA"/>
</dbReference>
<evidence type="ECO:0000313" key="2">
    <source>
        <dbReference type="Proteomes" id="UP001056778"/>
    </source>
</evidence>
<gene>
    <name evidence="1" type="ORF">MML48_5g00005937</name>
</gene>
<organism evidence="1 2">
    <name type="scientific">Holotrichia oblita</name>
    <name type="common">Chafer beetle</name>
    <dbReference type="NCBI Taxonomy" id="644536"/>
    <lineage>
        <taxon>Eukaryota</taxon>
        <taxon>Metazoa</taxon>
        <taxon>Ecdysozoa</taxon>
        <taxon>Arthropoda</taxon>
        <taxon>Hexapoda</taxon>
        <taxon>Insecta</taxon>
        <taxon>Pterygota</taxon>
        <taxon>Neoptera</taxon>
        <taxon>Endopterygota</taxon>
        <taxon>Coleoptera</taxon>
        <taxon>Polyphaga</taxon>
        <taxon>Scarabaeiformia</taxon>
        <taxon>Scarabaeidae</taxon>
        <taxon>Melolonthinae</taxon>
        <taxon>Holotrichia</taxon>
    </lineage>
</organism>
<keyword evidence="2" id="KW-1185">Reference proteome</keyword>
<sequence>MKKAFNSKKLSKPTKILRRVLSKTSNSGKINLKKVENTSALPPMGDNPEADGKRIVIEKQTYVKPTINVEAELLLLKEQINSLQNVVSSMQNETEKKEVAIANLAREKERLAGDLKKQQRTNTTLKQQLEDERQFYYKEKEMYCQEMNDCKKLKKTLKSGDQKSQLDYYKKEAMKLKESLTQTLEANYNLSVKFLRMKNTKYCIKNRLKKLERVHEAAVHDFQIHLDKLKSELTEIVERELQVPIPPSNKKYLQIVKQNGGLTHENLCLRLEIDRLTLEVERMKMLQVRNETNSKLKYINHKNKSEISDRKKSNHFDKDSIKEPHYNTPNTEEQLIRITNDDDASQKSKSLRKESEMSIRKIFENEIKCCLPGFTAVATSENGVGNGDGLTVDNKEENFDLIQLHENPSQSFTNDSEFTQCYNAVRTQSAPEIVQTSLFVNDT</sequence>
<protein>
    <submittedName>
        <fullName evidence="1">Uncharacterized protein</fullName>
    </submittedName>
</protein>
<comment type="caution">
    <text evidence="1">The sequence shown here is derived from an EMBL/GenBank/DDBJ whole genome shotgun (WGS) entry which is preliminary data.</text>
</comment>
<dbReference type="Proteomes" id="UP001056778">
    <property type="component" value="Chromosome 5"/>
</dbReference>
<accession>A0ACB9T641</accession>
<reference evidence="1" key="1">
    <citation type="submission" date="2022-04" db="EMBL/GenBank/DDBJ databases">
        <title>Chromosome-scale genome assembly of Holotrichia oblita Faldermann.</title>
        <authorList>
            <person name="Rongchong L."/>
        </authorList>
    </citation>
    <scope>NUCLEOTIDE SEQUENCE</scope>
    <source>
        <strain evidence="1">81SQS9</strain>
    </source>
</reference>
<name>A0ACB9T641_HOLOL</name>
<proteinExistence type="predicted"/>